<organism evidence="3 4">
    <name type="scientific">Sarocladium strictum</name>
    <name type="common">Black bundle disease fungus</name>
    <name type="synonym">Acremonium strictum</name>
    <dbReference type="NCBI Taxonomy" id="5046"/>
    <lineage>
        <taxon>Eukaryota</taxon>
        <taxon>Fungi</taxon>
        <taxon>Dikarya</taxon>
        <taxon>Ascomycota</taxon>
        <taxon>Pezizomycotina</taxon>
        <taxon>Sordariomycetes</taxon>
        <taxon>Hypocreomycetidae</taxon>
        <taxon>Hypocreales</taxon>
        <taxon>Sarocladiaceae</taxon>
        <taxon>Sarocladium</taxon>
    </lineage>
</organism>
<protein>
    <recommendedName>
        <fullName evidence="2">AB hydrolase-1 domain-containing protein</fullName>
    </recommendedName>
</protein>
<name>A0AA39GIF0_SARSR</name>
<feature type="compositionally biased region" description="Basic residues" evidence="1">
    <location>
        <begin position="433"/>
        <end position="442"/>
    </location>
</feature>
<dbReference type="EMBL" id="JAPDFR010000004">
    <property type="protein sequence ID" value="KAK0387084.1"/>
    <property type="molecule type" value="Genomic_DNA"/>
</dbReference>
<sequence length="884" mass="94932">MDYDAADIPPIPTRTHSSHRSHHTSRRKSLPITAATSNRRSPAQASSPEVISNLISSLSVISQPSNNYFDPDHVVTSFSVPSSPGLSSGGSGSFGVDYGAYSKPGGLEGVREEPVSLDELAASSPVIRTAKPPSGFSALTAPKTPSRESGLRSFMRSSSSANPSRPSSPGSVNSRNDDAQSIGNVSIERGSAPTPELKRRRSHDSWGKKTNRSNKGLMYMSSRERLREKDYERKQRGSGGAGVGGAGAGSSSVHSGGRGDPFLAETAISEEPGTNSDNPNGHRAMDPTRHIPTRESSLRKTGSISKRSSTRKTKRDQEGPLADVIVEADEPSKPVKGSSRRKNSKSLSTLDAQTLLNLQPSGNAIASGSKHTRENSRADEGRVDAAAANELDEDGAPFPAVSQGRRRDEHSTDRNGRRRSGRQSPGPGEAVKVKRSSSRLKRFSGQASPRPDDEGREASTDAPRPPPPVGYERPQSADSIDDAVESYLCSPRLSQKIRHPQTGRTISFSEVGDANGSAVFCCVGMGLTRYITAFYDELALTLKLRLITPDRPGVGDSEPYADGTATPLGWPDDVYAICQALKITKFSILAHSAGAIYALATALRMPQHIRGRIHLLAPWIPPSQMNVFGASHSLPPANSIPTSQRILRALPTPFLKAANSSFMTATSSSITSSLPKTPRRGKRKSNAKDAAAATSGMDQENIGQTTYAKGGKNSTSNDASITMEETDRGRPADKGLSGDSVIFAAAADAMADRERQITYDARLTHAIWELATTGANPAVDLLVCLERRHTIGFRYVDITRPVVVHHGSRDTRVPVENVRWLGKTMRRCEVRVLEGEGHGLMASASVMGAVLMEISKEWEDWMRVTGADGRKDRERGRRGAAVRS</sequence>
<feature type="compositionally biased region" description="Polar residues" evidence="1">
    <location>
        <begin position="34"/>
        <end position="49"/>
    </location>
</feature>
<evidence type="ECO:0000313" key="4">
    <source>
        <dbReference type="Proteomes" id="UP001175261"/>
    </source>
</evidence>
<dbReference type="AlphaFoldDB" id="A0AA39GIF0"/>
<evidence type="ECO:0000313" key="3">
    <source>
        <dbReference type="EMBL" id="KAK0387084.1"/>
    </source>
</evidence>
<dbReference type="PANTHER" id="PTHR43433">
    <property type="entry name" value="HYDROLASE, ALPHA/BETA FOLD FAMILY PROTEIN"/>
    <property type="match status" value="1"/>
</dbReference>
<evidence type="ECO:0000256" key="1">
    <source>
        <dbReference type="SAM" id="MobiDB-lite"/>
    </source>
</evidence>
<dbReference type="InterPro" id="IPR029058">
    <property type="entry name" value="AB_hydrolase_fold"/>
</dbReference>
<feature type="compositionally biased region" description="Basic and acidic residues" evidence="1">
    <location>
        <begin position="222"/>
        <end position="235"/>
    </location>
</feature>
<feature type="compositionally biased region" description="Basic and acidic residues" evidence="1">
    <location>
        <begin position="450"/>
        <end position="459"/>
    </location>
</feature>
<proteinExistence type="predicted"/>
<feature type="domain" description="AB hydrolase-1" evidence="2">
    <location>
        <begin position="543"/>
        <end position="814"/>
    </location>
</feature>
<evidence type="ECO:0000259" key="2">
    <source>
        <dbReference type="Pfam" id="PF00561"/>
    </source>
</evidence>
<feature type="compositionally biased region" description="Basic residues" evidence="1">
    <location>
        <begin position="16"/>
        <end position="29"/>
    </location>
</feature>
<reference evidence="3" key="1">
    <citation type="submission" date="2022-10" db="EMBL/GenBank/DDBJ databases">
        <title>Determination and structural analysis of whole genome sequence of Sarocladium strictum F4-1.</title>
        <authorList>
            <person name="Hu L."/>
            <person name="Jiang Y."/>
        </authorList>
    </citation>
    <scope>NUCLEOTIDE SEQUENCE</scope>
    <source>
        <strain evidence="3">F4-1</strain>
    </source>
</reference>
<feature type="compositionally biased region" description="Polar residues" evidence="1">
    <location>
        <begin position="345"/>
        <end position="366"/>
    </location>
</feature>
<gene>
    <name evidence="3" type="ORF">NLU13_5397</name>
</gene>
<dbReference type="Gene3D" id="3.40.50.1820">
    <property type="entry name" value="alpha/beta hydrolase"/>
    <property type="match status" value="1"/>
</dbReference>
<feature type="compositionally biased region" description="Basic and acidic residues" evidence="1">
    <location>
        <begin position="405"/>
        <end position="415"/>
    </location>
</feature>
<feature type="compositionally biased region" description="Basic and acidic residues" evidence="1">
    <location>
        <begin position="283"/>
        <end position="298"/>
    </location>
</feature>
<feature type="compositionally biased region" description="Gly residues" evidence="1">
    <location>
        <begin position="237"/>
        <end position="248"/>
    </location>
</feature>
<dbReference type="InterPro" id="IPR000073">
    <property type="entry name" value="AB_hydrolase_1"/>
</dbReference>
<dbReference type="Proteomes" id="UP001175261">
    <property type="component" value="Unassembled WGS sequence"/>
</dbReference>
<dbReference type="SUPFAM" id="SSF53474">
    <property type="entry name" value="alpha/beta-Hydrolases"/>
    <property type="match status" value="1"/>
</dbReference>
<feature type="region of interest" description="Disordered" evidence="1">
    <location>
        <begin position="124"/>
        <end position="476"/>
    </location>
</feature>
<dbReference type="PANTHER" id="PTHR43433:SF10">
    <property type="entry name" value="AB HYDROLASE-1 DOMAIN-CONTAINING PROTEIN"/>
    <property type="match status" value="1"/>
</dbReference>
<accession>A0AA39GIF0</accession>
<feature type="compositionally biased region" description="Basic and acidic residues" evidence="1">
    <location>
        <begin position="371"/>
        <end position="383"/>
    </location>
</feature>
<keyword evidence="4" id="KW-1185">Reference proteome</keyword>
<feature type="region of interest" description="Disordered" evidence="1">
    <location>
        <begin position="667"/>
        <end position="735"/>
    </location>
</feature>
<feature type="compositionally biased region" description="Low complexity" evidence="1">
    <location>
        <begin position="151"/>
        <end position="171"/>
    </location>
</feature>
<dbReference type="InterPro" id="IPR050471">
    <property type="entry name" value="AB_hydrolase"/>
</dbReference>
<dbReference type="Pfam" id="PF00561">
    <property type="entry name" value="Abhydrolase_1"/>
    <property type="match status" value="1"/>
</dbReference>
<feature type="compositionally biased region" description="Polar residues" evidence="1">
    <location>
        <begin position="696"/>
        <end position="720"/>
    </location>
</feature>
<comment type="caution">
    <text evidence="3">The sequence shown here is derived from an EMBL/GenBank/DDBJ whole genome shotgun (WGS) entry which is preliminary data.</text>
</comment>
<feature type="region of interest" description="Disordered" evidence="1">
    <location>
        <begin position="1"/>
        <end position="49"/>
    </location>
</feature>